<dbReference type="GeneID" id="76042661"/>
<evidence type="ECO:0000313" key="1">
    <source>
        <dbReference type="EMBL" id="KRN83368.1"/>
    </source>
</evidence>
<dbReference type="EMBL" id="JQBY01000002">
    <property type="protein sequence ID" value="KRN83368.1"/>
    <property type="molecule type" value="Genomic_DNA"/>
</dbReference>
<dbReference type="AlphaFoldDB" id="A0A0R2K1D0"/>
<dbReference type="EMBL" id="FOGK01000003">
    <property type="protein sequence ID" value="SER21992.1"/>
    <property type="molecule type" value="Genomic_DNA"/>
</dbReference>
<reference evidence="1 3" key="1">
    <citation type="journal article" date="2015" name="Genome Announc.">
        <title>Expanding the biotechnology potential of lactobacilli through comparative genomics of 213 strains and associated genera.</title>
        <authorList>
            <person name="Sun Z."/>
            <person name="Harris H.M."/>
            <person name="McCann A."/>
            <person name="Guo C."/>
            <person name="Argimon S."/>
            <person name="Zhang W."/>
            <person name="Yang X."/>
            <person name="Jeffery I.B."/>
            <person name="Cooney J.C."/>
            <person name="Kagawa T.F."/>
            <person name="Liu W."/>
            <person name="Song Y."/>
            <person name="Salvetti E."/>
            <person name="Wrobel A."/>
            <person name="Rasinkangas P."/>
            <person name="Parkhill J."/>
            <person name="Rea M.C."/>
            <person name="O'Sullivan O."/>
            <person name="Ritari J."/>
            <person name="Douillard F.P."/>
            <person name="Paul Ross R."/>
            <person name="Yang R."/>
            <person name="Briner A.E."/>
            <person name="Felis G.E."/>
            <person name="de Vos W.M."/>
            <person name="Barrangou R."/>
            <person name="Klaenhammer T.R."/>
            <person name="Caufield P.W."/>
            <person name="Cui Y."/>
            <person name="Zhang H."/>
            <person name="O'Toole P.W."/>
        </authorList>
    </citation>
    <scope>NUCLEOTIDE SEQUENCE [LARGE SCALE GENOMIC DNA]</scope>
    <source>
        <strain evidence="1 3">DSM 22301</strain>
    </source>
</reference>
<keyword evidence="4" id="KW-1185">Reference proteome</keyword>
<dbReference type="Proteomes" id="UP000051749">
    <property type="component" value="Unassembled WGS sequence"/>
</dbReference>
<gene>
    <name evidence="1" type="ORF">IV87_GL000796</name>
    <name evidence="2" type="ORF">SAMN04487973_10316</name>
</gene>
<dbReference type="OrthoDB" id="2249402at2"/>
<evidence type="ECO:0000313" key="2">
    <source>
        <dbReference type="EMBL" id="SER21992.1"/>
    </source>
</evidence>
<dbReference type="RefSeq" id="WP_057805027.1">
    <property type="nucleotide sequence ID" value="NZ_BJYP01000040.1"/>
</dbReference>
<protein>
    <submittedName>
        <fullName evidence="1">Uncharacterized protein</fullName>
    </submittedName>
</protein>
<comment type="caution">
    <text evidence="1">The sequence shown here is derived from an EMBL/GenBank/DDBJ whole genome shotgun (WGS) entry which is preliminary data.</text>
</comment>
<dbReference type="PATRIC" id="fig|319653.3.peg.805"/>
<name>A0A0R2K1D0_9LACO</name>
<reference evidence="2 4" key="2">
    <citation type="submission" date="2016-10" db="EMBL/GenBank/DDBJ databases">
        <authorList>
            <person name="Varghese N."/>
            <person name="Submissions S."/>
        </authorList>
    </citation>
    <scope>NUCLEOTIDE SEQUENCE [LARGE SCALE GENOMIC DNA]</scope>
    <source>
        <strain evidence="2 4">CGMCC 1.3889</strain>
    </source>
</reference>
<evidence type="ECO:0000313" key="3">
    <source>
        <dbReference type="Proteomes" id="UP000051749"/>
    </source>
</evidence>
<accession>A0A0R2K1D0</accession>
<organism evidence="1 3">
    <name type="scientific">Pediococcus ethanolidurans</name>
    <dbReference type="NCBI Taxonomy" id="319653"/>
    <lineage>
        <taxon>Bacteria</taxon>
        <taxon>Bacillati</taxon>
        <taxon>Bacillota</taxon>
        <taxon>Bacilli</taxon>
        <taxon>Lactobacillales</taxon>
        <taxon>Lactobacillaceae</taxon>
        <taxon>Pediococcus</taxon>
    </lineage>
</organism>
<evidence type="ECO:0000313" key="4">
    <source>
        <dbReference type="Proteomes" id="UP000182818"/>
    </source>
</evidence>
<dbReference type="Proteomes" id="UP000182818">
    <property type="component" value="Unassembled WGS sequence"/>
</dbReference>
<sequence>MIKNQYRLVNWIEQQLKTQRSQPENLFVAFGYLNQVMGALEDKQAVNKHYDERTVSAARALMQMTNEQFLGEVAKIRHKPIELSGEGIQVLRWFKDRNLNDQGNLVSNLGFLTEIVNETDQTQITSWDRQTVKVAKMANRVSNDELIAILLNCQSKAKIEQLKKAKQISRYSSLFKRTKGRKNFGSFEN</sequence>
<proteinExistence type="predicted"/>